<name>A0A8X7XCY4_POLSE</name>
<dbReference type="PANTHER" id="PTHR12191">
    <property type="entry name" value="SOLUTE CARRIER FAMILY 39"/>
    <property type="match status" value="1"/>
</dbReference>
<evidence type="ECO:0000256" key="4">
    <source>
        <dbReference type="ARBA" id="ARBA00022448"/>
    </source>
</evidence>
<evidence type="ECO:0000256" key="1">
    <source>
        <dbReference type="ARBA" id="ARBA00004195"/>
    </source>
</evidence>
<feature type="region of interest" description="Disordered" evidence="21">
    <location>
        <begin position="248"/>
        <end position="272"/>
    </location>
</feature>
<evidence type="ECO:0000256" key="11">
    <source>
        <dbReference type="ARBA" id="ARBA00022843"/>
    </source>
</evidence>
<feature type="transmembrane region" description="Helical" evidence="22">
    <location>
        <begin position="419"/>
        <end position="444"/>
    </location>
</feature>
<evidence type="ECO:0000313" key="27">
    <source>
        <dbReference type="Proteomes" id="UP000886611"/>
    </source>
</evidence>
<dbReference type="GO" id="GO:0005385">
    <property type="term" value="F:zinc ion transmembrane transporter activity"/>
    <property type="evidence" value="ECO:0007669"/>
    <property type="project" value="TreeGrafter"/>
</dbReference>
<keyword evidence="6 22" id="KW-0812">Transmembrane</keyword>
<evidence type="ECO:0000256" key="13">
    <source>
        <dbReference type="ARBA" id="ARBA00022989"/>
    </source>
</evidence>
<evidence type="ECO:0000256" key="5">
    <source>
        <dbReference type="ARBA" id="ARBA00022475"/>
    </source>
</evidence>
<evidence type="ECO:0000259" key="25">
    <source>
        <dbReference type="Pfam" id="PF21116"/>
    </source>
</evidence>
<keyword evidence="5" id="KW-1003">Cell membrane</keyword>
<feature type="transmembrane region" description="Helical" evidence="22">
    <location>
        <begin position="630"/>
        <end position="653"/>
    </location>
</feature>
<comment type="subcellular location">
    <subcellularLocation>
        <location evidence="2">Apical cell membrane</location>
        <topology evidence="2">Multi-pass membrane protein</topology>
    </subcellularLocation>
    <subcellularLocation>
        <location evidence="1">Recycling endosome membrane</location>
        <topology evidence="1">Multi-pass membrane protein</topology>
    </subcellularLocation>
</comment>
<keyword evidence="11" id="KW-0832">Ubl conjugation</keyword>
<evidence type="ECO:0000256" key="17">
    <source>
        <dbReference type="ARBA" id="ARBA00039394"/>
    </source>
</evidence>
<dbReference type="AlphaFoldDB" id="A0A8X7XCY4"/>
<sequence length="659" mass="74051">MHLFSFLWQIVFLCQGFMFCHNEIISKEEIFKNVLRLLSTEEDFLSHDAMNTFLSILEKRVHCFGVSCGKCLTFDDFTQLKRHNLSEASRIESEDFFNLTAGLVFYLSDPSQACLAIKNKEWNYKTTAFVQSLVGEEDHFILPPNKLEDLLLAIEKNYLPVDTNKSCVSAADLLHESSSSSGSTSADILLLFGNIIFYVLRGDCIHVHKLPGPVYFLDYIFDHYKNESENMTLTGLSELMSDLKLGGETQREDGHAEDHDDHETNHDQNNRALHNGSWDTKCFNPEEILMIYNIDNSTGVSRSQFAHLSPALIQQILSKSCELQTSSQEDPGLVTSWETYVYASIANLIICLCALFGIMVLTCSSCSTVYQYLIQFCISLAVGSLTGDAILHLIPQFLGVHGGHSGEEEGNHDEHNKEYIWKLLVVLVGIYLFFVMETLFSIIIHPHQHSEGEKNINHCDHGTVLQNYHNEKKSKPSSSTSQADLMEKDDLESNQQTSNTKTREQQLLPYMITIGDGIHNFADGLALGAAFSLSWKSGLATSLAVLCHELPHELGDFAVLMHCGLTVKRAILLNFGSALTSFIGLYIALSVSVNQTAQEWIFTITTGLFLYVALADMLPSMMHKDHKRPWLLLFLQNCGLWTGWGILLLLSVFEENITV</sequence>
<evidence type="ECO:0000256" key="15">
    <source>
        <dbReference type="ARBA" id="ARBA00023136"/>
    </source>
</evidence>
<feature type="transmembrane region" description="Helical" evidence="22">
    <location>
        <begin position="570"/>
        <end position="588"/>
    </location>
</feature>
<evidence type="ECO:0000256" key="23">
    <source>
        <dbReference type="SAM" id="SignalP"/>
    </source>
</evidence>
<evidence type="ECO:0000256" key="9">
    <source>
        <dbReference type="ARBA" id="ARBA00022753"/>
    </source>
</evidence>
<comment type="function">
    <text evidence="20">Selective transporter that mediates the uptake of Zn(2+). Plays an essential role for dietary zinc uptake from small intestine. The Zn(2+) uniporter activity is regulated by zinc availability. Also exhibits polyspecific binding and transport of Cu(2+), Cd(2+) and possibly Ni(2+) but at higher concentrations.</text>
</comment>
<evidence type="ECO:0000256" key="12">
    <source>
        <dbReference type="ARBA" id="ARBA00022906"/>
    </source>
</evidence>
<evidence type="ECO:0000259" key="24">
    <source>
        <dbReference type="Pfam" id="PF18292"/>
    </source>
</evidence>
<evidence type="ECO:0000256" key="18">
    <source>
        <dbReference type="ARBA" id="ARBA00041703"/>
    </source>
</evidence>
<feature type="signal peptide" evidence="23">
    <location>
        <begin position="1"/>
        <end position="16"/>
    </location>
</feature>
<evidence type="ECO:0000313" key="26">
    <source>
        <dbReference type="EMBL" id="KAG2465115.1"/>
    </source>
</evidence>
<keyword evidence="4" id="KW-0813">Transport</keyword>
<evidence type="ECO:0000256" key="16">
    <source>
        <dbReference type="ARBA" id="ARBA00034634"/>
    </source>
</evidence>
<feature type="chain" id="PRO_5036447737" description="Zinc transporter ZIP4" evidence="23">
    <location>
        <begin position="17"/>
        <end position="659"/>
    </location>
</feature>
<evidence type="ECO:0000256" key="7">
    <source>
        <dbReference type="ARBA" id="ARBA00022723"/>
    </source>
</evidence>
<feature type="domain" description="Zinc transporter ZIP4 N-terminal" evidence="24">
    <location>
        <begin position="53"/>
        <end position="205"/>
    </location>
</feature>
<protein>
    <recommendedName>
        <fullName evidence="17">Zinc transporter ZIP4</fullName>
    </recommendedName>
    <alternativeName>
        <fullName evidence="19">Solute carrier family 39 member 4</fullName>
    </alternativeName>
    <alternativeName>
        <fullName evidence="18">Zrt- and Irt-like protein 4</fullName>
    </alternativeName>
</protein>
<keyword evidence="12" id="KW-0864">Zinc transport</keyword>
<dbReference type="GeneID" id="120515886"/>
<feature type="domain" description="Zinc transporter ZIP4/12 EF-hand" evidence="25">
    <location>
        <begin position="213"/>
        <end position="319"/>
    </location>
</feature>
<evidence type="ECO:0000256" key="19">
    <source>
        <dbReference type="ARBA" id="ARBA00042777"/>
    </source>
</evidence>
<feature type="compositionally biased region" description="Basic and acidic residues" evidence="21">
    <location>
        <begin position="249"/>
        <end position="269"/>
    </location>
</feature>
<organism evidence="26 27">
    <name type="scientific">Polypterus senegalus</name>
    <name type="common">Senegal bichir</name>
    <dbReference type="NCBI Taxonomy" id="55291"/>
    <lineage>
        <taxon>Eukaryota</taxon>
        <taxon>Metazoa</taxon>
        <taxon>Chordata</taxon>
        <taxon>Craniata</taxon>
        <taxon>Vertebrata</taxon>
        <taxon>Euteleostomi</taxon>
        <taxon>Actinopterygii</taxon>
        <taxon>Polypteriformes</taxon>
        <taxon>Polypteridae</taxon>
        <taxon>Polypterus</taxon>
    </lineage>
</organism>
<keyword evidence="7" id="KW-0479">Metal-binding</keyword>
<keyword evidence="27" id="KW-1185">Reference proteome</keyword>
<dbReference type="Proteomes" id="UP000886611">
    <property type="component" value="Unassembled WGS sequence"/>
</dbReference>
<dbReference type="InterPro" id="IPR050799">
    <property type="entry name" value="ZIP_Transporter"/>
</dbReference>
<keyword evidence="14" id="KW-0406">Ion transport</keyword>
<keyword evidence="15 22" id="KW-0472">Membrane</keyword>
<feature type="non-terminal residue" evidence="26">
    <location>
        <position position="659"/>
    </location>
</feature>
<dbReference type="GO" id="GO:0046872">
    <property type="term" value="F:metal ion binding"/>
    <property type="evidence" value="ECO:0007669"/>
    <property type="project" value="UniProtKB-KW"/>
</dbReference>
<reference evidence="26 27" key="1">
    <citation type="journal article" date="2021" name="Cell">
        <title>Tracing the genetic footprints of vertebrate landing in non-teleost ray-finned fishes.</title>
        <authorList>
            <person name="Bi X."/>
            <person name="Wang K."/>
            <person name="Yang L."/>
            <person name="Pan H."/>
            <person name="Jiang H."/>
            <person name="Wei Q."/>
            <person name="Fang M."/>
            <person name="Yu H."/>
            <person name="Zhu C."/>
            <person name="Cai Y."/>
            <person name="He Y."/>
            <person name="Gan X."/>
            <person name="Zeng H."/>
            <person name="Yu D."/>
            <person name="Zhu Y."/>
            <person name="Jiang H."/>
            <person name="Qiu Q."/>
            <person name="Yang H."/>
            <person name="Zhang Y.E."/>
            <person name="Wang W."/>
            <person name="Zhu M."/>
            <person name="He S."/>
            <person name="Zhang G."/>
        </authorList>
    </citation>
    <scope>NUCLEOTIDE SEQUENCE [LARGE SCALE GENOMIC DNA]</scope>
    <source>
        <strain evidence="26">Bchr_013</strain>
    </source>
</reference>
<evidence type="ECO:0000256" key="2">
    <source>
        <dbReference type="ARBA" id="ARBA00004424"/>
    </source>
</evidence>
<gene>
    <name evidence="26" type="primary">Slc39a4</name>
    <name evidence="26" type="ORF">GTO96_0009323</name>
</gene>
<feature type="non-terminal residue" evidence="26">
    <location>
        <position position="1"/>
    </location>
</feature>
<proteinExistence type="inferred from homology"/>
<dbReference type="GO" id="GO:0140410">
    <property type="term" value="F:monoatomic cation:bicarbonate symporter activity"/>
    <property type="evidence" value="ECO:0007669"/>
    <property type="project" value="TreeGrafter"/>
</dbReference>
<feature type="transmembrane region" description="Helical" evidence="22">
    <location>
        <begin position="373"/>
        <end position="394"/>
    </location>
</feature>
<dbReference type="GO" id="GO:0071578">
    <property type="term" value="P:zinc ion import across plasma membrane"/>
    <property type="evidence" value="ECO:0007669"/>
    <property type="project" value="TreeGrafter"/>
</dbReference>
<evidence type="ECO:0000256" key="3">
    <source>
        <dbReference type="ARBA" id="ARBA00006939"/>
    </source>
</evidence>
<dbReference type="InterPro" id="IPR041137">
    <property type="entry name" value="ZIP4_N"/>
</dbReference>
<dbReference type="GO" id="GO:0055038">
    <property type="term" value="C:recycling endosome membrane"/>
    <property type="evidence" value="ECO:0007669"/>
    <property type="project" value="UniProtKB-SubCell"/>
</dbReference>
<keyword evidence="13 22" id="KW-1133">Transmembrane helix</keyword>
<dbReference type="Pfam" id="PF02535">
    <property type="entry name" value="Zip"/>
    <property type="match status" value="1"/>
</dbReference>
<dbReference type="EMBL" id="JAATIS010002524">
    <property type="protein sequence ID" value="KAG2465115.1"/>
    <property type="molecule type" value="Genomic_DNA"/>
</dbReference>
<keyword evidence="10" id="KW-0862">Zinc</keyword>
<dbReference type="Pfam" id="PF18292">
    <property type="entry name" value="ZIP4_domain"/>
    <property type="match status" value="1"/>
</dbReference>
<dbReference type="InterPro" id="IPR049406">
    <property type="entry name" value="ZIP4_12_EF-hand"/>
</dbReference>
<dbReference type="InterPro" id="IPR003689">
    <property type="entry name" value="ZIP"/>
</dbReference>
<evidence type="ECO:0000256" key="8">
    <source>
        <dbReference type="ARBA" id="ARBA00022729"/>
    </source>
</evidence>
<dbReference type="PANTHER" id="PTHR12191:SF21">
    <property type="entry name" value="ZINC TRANSPORTER ZIP4"/>
    <property type="match status" value="1"/>
</dbReference>
<dbReference type="GO" id="GO:0016324">
    <property type="term" value="C:apical plasma membrane"/>
    <property type="evidence" value="ECO:0007669"/>
    <property type="project" value="UniProtKB-SubCell"/>
</dbReference>
<feature type="transmembrane region" description="Helical" evidence="22">
    <location>
        <begin position="600"/>
        <end position="618"/>
    </location>
</feature>
<evidence type="ECO:0000256" key="14">
    <source>
        <dbReference type="ARBA" id="ARBA00023065"/>
    </source>
</evidence>
<comment type="caution">
    <text evidence="26">The sequence shown here is derived from an EMBL/GenBank/DDBJ whole genome shotgun (WGS) entry which is preliminary data.</text>
</comment>
<evidence type="ECO:0000256" key="6">
    <source>
        <dbReference type="ARBA" id="ARBA00022692"/>
    </source>
</evidence>
<dbReference type="Pfam" id="PF21116">
    <property type="entry name" value="EF-hand_Zip"/>
    <property type="match status" value="1"/>
</dbReference>
<comment type="similarity">
    <text evidence="3">Belongs to the ZIP transporter (TC 2.A.5) family.</text>
</comment>
<evidence type="ECO:0000256" key="21">
    <source>
        <dbReference type="SAM" id="MobiDB-lite"/>
    </source>
</evidence>
<evidence type="ECO:0000256" key="10">
    <source>
        <dbReference type="ARBA" id="ARBA00022833"/>
    </source>
</evidence>
<accession>A0A8X7XCY4</accession>
<evidence type="ECO:0000256" key="20">
    <source>
        <dbReference type="ARBA" id="ARBA00055808"/>
    </source>
</evidence>
<keyword evidence="8 23" id="KW-0732">Signal</keyword>
<dbReference type="RefSeq" id="XP_039593178.1">
    <property type="nucleotide sequence ID" value="XM_039737244.1"/>
</dbReference>
<dbReference type="GO" id="GO:0030003">
    <property type="term" value="P:intracellular monoatomic cation homeostasis"/>
    <property type="evidence" value="ECO:0007669"/>
    <property type="project" value="TreeGrafter"/>
</dbReference>
<comment type="catalytic activity">
    <reaction evidence="16">
        <text>Zn(2+)(in) = Zn(2+)(out)</text>
        <dbReference type="Rhea" id="RHEA:29351"/>
        <dbReference type="ChEBI" id="CHEBI:29105"/>
    </reaction>
</comment>
<keyword evidence="9" id="KW-0967">Endosome</keyword>
<feature type="transmembrane region" description="Helical" evidence="22">
    <location>
        <begin position="340"/>
        <end position="361"/>
    </location>
</feature>
<evidence type="ECO:0000256" key="22">
    <source>
        <dbReference type="SAM" id="Phobius"/>
    </source>
</evidence>